<dbReference type="OrthoDB" id="9801588at2"/>
<keyword evidence="1" id="KW-0812">Transmembrane</keyword>
<keyword evidence="3" id="KW-1185">Reference proteome</keyword>
<accession>A8LQC3</accession>
<dbReference type="STRING" id="398580.Dshi_0663"/>
<dbReference type="InterPro" id="IPR008621">
    <property type="entry name" value="Cbb3-typ_cyt_oxidase_comp"/>
</dbReference>
<name>A8LQC3_DINSH</name>
<dbReference type="Proteomes" id="UP000006833">
    <property type="component" value="Chromosome"/>
</dbReference>
<evidence type="ECO:0000313" key="3">
    <source>
        <dbReference type="Proteomes" id="UP000006833"/>
    </source>
</evidence>
<reference evidence="3" key="1">
    <citation type="journal article" date="2010" name="ISME J.">
        <title>The complete genome sequence of the algal symbiont Dinoroseobacter shibae: a hitchhiker's guide to life in the sea.</title>
        <authorList>
            <person name="Wagner-Dobler I."/>
            <person name="Ballhausen B."/>
            <person name="Berger M."/>
            <person name="Brinkhoff T."/>
            <person name="Buchholz I."/>
            <person name="Bunk B."/>
            <person name="Cypionka H."/>
            <person name="Daniel R."/>
            <person name="Drepper T."/>
            <person name="Gerdts G."/>
            <person name="Hahnke S."/>
            <person name="Han C."/>
            <person name="Jahn D."/>
            <person name="Kalhoefer D."/>
            <person name="Kiss H."/>
            <person name="Klenk H.P."/>
            <person name="Kyrpides N."/>
            <person name="Liebl W."/>
            <person name="Liesegang H."/>
            <person name="Meincke L."/>
            <person name="Pati A."/>
            <person name="Petersen J."/>
            <person name="Piekarski T."/>
            <person name="Pommerenke C."/>
            <person name="Pradella S."/>
            <person name="Pukall R."/>
            <person name="Rabus R."/>
            <person name="Stackebrandt E."/>
            <person name="Thole S."/>
            <person name="Thompson L."/>
            <person name="Tielen P."/>
            <person name="Tomasch J."/>
            <person name="von Jan M."/>
            <person name="Wanphrut N."/>
            <person name="Wichels A."/>
            <person name="Zech H."/>
            <person name="Simon M."/>
        </authorList>
    </citation>
    <scope>NUCLEOTIDE SEQUENCE [LARGE SCALE GENOMIC DNA]</scope>
    <source>
        <strain evidence="3">DSM 16493 / NCIMB 14021 / DFL 12</strain>
    </source>
</reference>
<sequence length="77" mass="8723">MEETVTILQQVKDNFTLVFLFSVFVGVVLWALRPGSKATHKDVANIPFRHEDKPATDRPSGLPEVSERIAQFKEARL</sequence>
<dbReference type="AlphaFoldDB" id="A8LQC3"/>
<dbReference type="Pfam" id="PF05545">
    <property type="entry name" value="FixQ"/>
    <property type="match status" value="1"/>
</dbReference>
<proteinExistence type="predicted"/>
<dbReference type="eggNOG" id="COG4736">
    <property type="taxonomic scope" value="Bacteria"/>
</dbReference>
<gene>
    <name evidence="2" type="primary">fixQ</name>
    <name evidence="2" type="ordered locus">Dshi_0663</name>
</gene>
<organism evidence="2 3">
    <name type="scientific">Dinoroseobacter shibae (strain DSM 16493 / NCIMB 14021 / DFL 12)</name>
    <dbReference type="NCBI Taxonomy" id="398580"/>
    <lineage>
        <taxon>Bacteria</taxon>
        <taxon>Pseudomonadati</taxon>
        <taxon>Pseudomonadota</taxon>
        <taxon>Alphaproteobacteria</taxon>
        <taxon>Rhodobacterales</taxon>
        <taxon>Roseobacteraceae</taxon>
        <taxon>Dinoroseobacter</taxon>
    </lineage>
</organism>
<dbReference type="EMBL" id="CP000830">
    <property type="protein sequence ID" value="ABV92409.1"/>
    <property type="molecule type" value="Genomic_DNA"/>
</dbReference>
<feature type="transmembrane region" description="Helical" evidence="1">
    <location>
        <begin position="15"/>
        <end position="32"/>
    </location>
</feature>
<dbReference type="HOGENOM" id="CLU_192294_1_1_5"/>
<dbReference type="EC" id="1.9.3.1" evidence="2"/>
<dbReference type="RefSeq" id="WP_012177341.1">
    <property type="nucleotide sequence ID" value="NC_009952.1"/>
</dbReference>
<keyword evidence="1" id="KW-1133">Transmembrane helix</keyword>
<dbReference type="CDD" id="cd01324">
    <property type="entry name" value="cbb3_Oxidase_CcoQ"/>
    <property type="match status" value="1"/>
</dbReference>
<dbReference type="KEGG" id="dsh:Dshi_0663"/>
<evidence type="ECO:0000256" key="1">
    <source>
        <dbReference type="SAM" id="Phobius"/>
    </source>
</evidence>
<keyword evidence="1" id="KW-0472">Membrane</keyword>
<dbReference type="GO" id="GO:0016491">
    <property type="term" value="F:oxidoreductase activity"/>
    <property type="evidence" value="ECO:0007669"/>
    <property type="project" value="UniProtKB-KW"/>
</dbReference>
<protein>
    <submittedName>
        <fullName evidence="2">Cytochrome c oxidase</fullName>
        <ecNumber evidence="2">1.9.3.1</ecNumber>
    </submittedName>
</protein>
<keyword evidence="2" id="KW-0560">Oxidoreductase</keyword>
<evidence type="ECO:0000313" key="2">
    <source>
        <dbReference type="EMBL" id="ABV92409.1"/>
    </source>
</evidence>